<keyword evidence="11 17" id="KW-0808">Transferase</keyword>
<evidence type="ECO:0000256" key="7">
    <source>
        <dbReference type="ARBA" id="ARBA00016544"/>
    </source>
</evidence>
<dbReference type="Gene3D" id="3.50.30.10">
    <property type="entry name" value="Phosphohistidine domain"/>
    <property type="match status" value="1"/>
</dbReference>
<keyword evidence="9 17" id="KW-0963">Cytoplasm</keyword>
<dbReference type="NCBIfam" id="TIGR01417">
    <property type="entry name" value="PTS_I_fam"/>
    <property type="match status" value="1"/>
</dbReference>
<evidence type="ECO:0000256" key="17">
    <source>
        <dbReference type="PIRNR" id="PIRNR000732"/>
    </source>
</evidence>
<organism evidence="24 25">
    <name type="scientific">Mycoplasmopsis fermentans (strain ATCC 19989 / NBRC 14854 / NCTC 10117 / PG18)</name>
    <name type="common">Mycoplasma fermentans</name>
    <dbReference type="NCBI Taxonomy" id="496833"/>
    <lineage>
        <taxon>Bacteria</taxon>
        <taxon>Bacillati</taxon>
        <taxon>Mycoplasmatota</taxon>
        <taxon>Mycoplasmoidales</taxon>
        <taxon>Metamycoplasmataceae</taxon>
        <taxon>Mycoplasmopsis</taxon>
    </lineage>
</organism>
<evidence type="ECO:0000256" key="6">
    <source>
        <dbReference type="ARBA" id="ARBA00012232"/>
    </source>
</evidence>
<keyword evidence="10 17" id="KW-0762">Sugar transport</keyword>
<dbReference type="EC" id="2.7.3.9" evidence="6 17"/>
<dbReference type="AlphaFoldDB" id="C4XEY8"/>
<evidence type="ECO:0000256" key="20">
    <source>
        <dbReference type="PIRSR" id="PIRSR000732-3"/>
    </source>
</evidence>
<dbReference type="Gene3D" id="3.20.20.60">
    <property type="entry name" value="Phosphoenolpyruvate-binding domains"/>
    <property type="match status" value="1"/>
</dbReference>
<protein>
    <recommendedName>
        <fullName evidence="7 17">Phosphoenolpyruvate-protein phosphotransferase</fullName>
        <ecNumber evidence="6 17">2.7.3.9</ecNumber>
    </recommendedName>
    <alternativeName>
        <fullName evidence="16 17">Phosphotransferase system, enzyme I</fullName>
    </alternativeName>
</protein>
<gene>
    <name evidence="24" type="ordered locus">MBIO_0445</name>
</gene>
<evidence type="ECO:0000256" key="10">
    <source>
        <dbReference type="ARBA" id="ARBA00022597"/>
    </source>
</evidence>
<feature type="domain" description="Phosphotransferase system enzyme I N-terminal" evidence="23">
    <location>
        <begin position="28"/>
        <end position="145"/>
    </location>
</feature>
<dbReference type="KEGG" id="mfp:MBIO_0445"/>
<feature type="binding site" evidence="19">
    <location>
        <position position="486"/>
    </location>
    <ligand>
        <name>phosphoenolpyruvate</name>
        <dbReference type="ChEBI" id="CHEBI:58702"/>
    </ligand>
</feature>
<name>C4XEY8_MYCFP</name>
<dbReference type="InterPro" id="IPR040442">
    <property type="entry name" value="Pyrv_kinase-like_dom_sf"/>
</dbReference>
<feature type="domain" description="PEP-utilising enzyme mobile" evidence="21">
    <location>
        <begin position="172"/>
        <end position="244"/>
    </location>
</feature>
<evidence type="ECO:0000256" key="5">
    <source>
        <dbReference type="ARBA" id="ARBA00007837"/>
    </source>
</evidence>
<dbReference type="PRINTS" id="PR01736">
    <property type="entry name" value="PHPHTRNFRASE"/>
</dbReference>
<dbReference type="InterPro" id="IPR024692">
    <property type="entry name" value="PTS_EI"/>
</dbReference>
<dbReference type="GO" id="GO:0005737">
    <property type="term" value="C:cytoplasm"/>
    <property type="evidence" value="ECO:0007669"/>
    <property type="project" value="UniProtKB-SubCell"/>
</dbReference>
<evidence type="ECO:0000256" key="4">
    <source>
        <dbReference type="ARBA" id="ARBA00004496"/>
    </source>
</evidence>
<dbReference type="InterPro" id="IPR018274">
    <property type="entry name" value="PEP_util_AS"/>
</dbReference>
<dbReference type="GO" id="GO:0046872">
    <property type="term" value="F:metal ion binding"/>
    <property type="evidence" value="ECO:0007669"/>
    <property type="project" value="UniProtKB-KW"/>
</dbReference>
<evidence type="ECO:0000256" key="1">
    <source>
        <dbReference type="ARBA" id="ARBA00000683"/>
    </source>
</evidence>
<dbReference type="PATRIC" id="fig|496833.3.peg.872"/>
<dbReference type="Pfam" id="PF02896">
    <property type="entry name" value="PEP-utilizers_C"/>
    <property type="match status" value="1"/>
</dbReference>
<dbReference type="InterPro" id="IPR008731">
    <property type="entry name" value="PTS_EIN"/>
</dbReference>
<dbReference type="InterPro" id="IPR000121">
    <property type="entry name" value="PEP_util_C"/>
</dbReference>
<dbReference type="InterPro" id="IPR050499">
    <property type="entry name" value="PEP-utilizing_PTS_enzyme"/>
</dbReference>
<dbReference type="InterPro" id="IPR008279">
    <property type="entry name" value="PEP-util_enz_mobile_dom"/>
</dbReference>
<dbReference type="GO" id="GO:0009401">
    <property type="term" value="P:phosphoenolpyruvate-dependent sugar phosphotransferase system"/>
    <property type="evidence" value="ECO:0007669"/>
    <property type="project" value="UniProtKB-KW"/>
</dbReference>
<dbReference type="SUPFAM" id="SSF47831">
    <property type="entry name" value="Enzyme I of the PEP:sugar phosphotransferase system HPr-binding (sub)domain"/>
    <property type="match status" value="1"/>
</dbReference>
<sequence length="593" mass="66760">MKSHKRLYVYIIKLHTYLNKMEVKMTIKGIGASRGIAVAKVFKIEELPVNITEKAKDADHELKLYNDAVKKAGEKVEATKKLAKTPEQAAIFDAHLQIINDPWALETITGRIKDNKETAEYATKAFYEEMATMFSNMDDAYMKERAADVKDVMKKLLYILNDIEEPDLTAIDKEVIIVAYDLSPSQTVQLNKKYVKGFATNIGGPTSHTAIMARSMNIPSVVGTNNVLESVKNGQTIIIDGIKGEVIVDPTKEESEHYKKEEAKYIKYLETIAKYKGKKSITKDKHHVELAANIGRPKDVDAVIDNDAEAIGLFRSEFLYMDNEHWPTEEEQFAAYKEVVERMKGKRVVIRTLDIGGDKTLKYFTFPHEMNPFLGYRAIRLCLKEIEIFKTQLRALVRASAYGKVAIMFPMITNIPEFLQAKKLYEEAYSEVKKAGHKIAPKKDIEVGLMMETPAAAVLSDQFCKYADFVSIGTNDLIQYSMAADRMSETISYLYQPLNPSILRLVKMVIDGAHKHGKWAGMCGEMAGDRRALPLLLGLGLDEFSMSAGNVLASRELVSQLSKKDMEELAAQAIELDSEEQVIKLLNKALKLK</sequence>
<dbReference type="HOGENOM" id="CLU_007308_7_0_14"/>
<evidence type="ECO:0000256" key="11">
    <source>
        <dbReference type="ARBA" id="ARBA00022679"/>
    </source>
</evidence>
<evidence type="ECO:0000256" key="16">
    <source>
        <dbReference type="ARBA" id="ARBA00033235"/>
    </source>
</evidence>
<dbReference type="SUPFAM" id="SSF52009">
    <property type="entry name" value="Phosphohistidine domain"/>
    <property type="match status" value="1"/>
</dbReference>
<dbReference type="Pfam" id="PF00391">
    <property type="entry name" value="PEP-utilizers"/>
    <property type="match status" value="1"/>
</dbReference>
<evidence type="ECO:0000256" key="19">
    <source>
        <dbReference type="PIRSR" id="PIRSR000732-2"/>
    </source>
</evidence>
<evidence type="ECO:0000256" key="2">
    <source>
        <dbReference type="ARBA" id="ARBA00001946"/>
    </source>
</evidence>
<evidence type="ECO:0000313" key="24">
    <source>
        <dbReference type="EMBL" id="BAH69710.1"/>
    </source>
</evidence>
<keyword evidence="13 17" id="KW-0479">Metal-binding</keyword>
<evidence type="ECO:0000256" key="8">
    <source>
        <dbReference type="ARBA" id="ARBA00022448"/>
    </source>
</evidence>
<comment type="cofactor">
    <cofactor evidence="2 17 20">
        <name>Mg(2+)</name>
        <dbReference type="ChEBI" id="CHEBI:18420"/>
    </cofactor>
</comment>
<dbReference type="SUPFAM" id="SSF51621">
    <property type="entry name" value="Phosphoenolpyruvate/pyruvate domain"/>
    <property type="match status" value="1"/>
</dbReference>
<proteinExistence type="inferred from homology"/>
<feature type="active site" description="Proton donor" evidence="18">
    <location>
        <position position="523"/>
    </location>
</feature>
<evidence type="ECO:0000256" key="3">
    <source>
        <dbReference type="ARBA" id="ARBA00002728"/>
    </source>
</evidence>
<keyword evidence="8 17" id="KW-0813">Transport</keyword>
<dbReference type="PANTHER" id="PTHR46244">
    <property type="entry name" value="PHOSPHOENOLPYRUVATE-PROTEIN PHOSPHOTRANSFERASE"/>
    <property type="match status" value="1"/>
</dbReference>
<feature type="binding site" evidence="19">
    <location>
        <position position="351"/>
    </location>
    <ligand>
        <name>phosphoenolpyruvate</name>
        <dbReference type="ChEBI" id="CHEBI:58702"/>
    </ligand>
</feature>
<keyword evidence="14 17" id="KW-0418">Kinase</keyword>
<feature type="binding site" evidence="19">
    <location>
        <position position="315"/>
    </location>
    <ligand>
        <name>phosphoenolpyruvate</name>
        <dbReference type="ChEBI" id="CHEBI:58702"/>
    </ligand>
</feature>
<dbReference type="GO" id="GO:0008965">
    <property type="term" value="F:phosphoenolpyruvate-protein phosphotransferase activity"/>
    <property type="evidence" value="ECO:0007669"/>
    <property type="project" value="UniProtKB-EC"/>
</dbReference>
<evidence type="ECO:0000256" key="18">
    <source>
        <dbReference type="PIRSR" id="PIRSR000732-1"/>
    </source>
</evidence>
<comment type="function">
    <text evidence="3 17">General (non sugar-specific) component of the phosphoenolpyruvate-dependent sugar phosphotransferase system (sugar PTS). This major carbohydrate active-transport system catalyzes the phosphorylation of incoming sugar substrates concomitantly with their translocation across the cell membrane. Enzyme I transfers the phosphoryl group from phosphoenolpyruvate (PEP) to the phosphoryl carrier protein (HPr).</text>
</comment>
<evidence type="ECO:0000256" key="12">
    <source>
        <dbReference type="ARBA" id="ARBA00022683"/>
    </source>
</evidence>
<dbReference type="InterPro" id="IPR006318">
    <property type="entry name" value="PTS_EI-like"/>
</dbReference>
<keyword evidence="25" id="KW-1185">Reference proteome</keyword>
<dbReference type="InterPro" id="IPR023151">
    <property type="entry name" value="PEP_util_CS"/>
</dbReference>
<feature type="binding site" evidence="20">
    <location>
        <position position="452"/>
    </location>
    <ligand>
        <name>Mg(2+)</name>
        <dbReference type="ChEBI" id="CHEBI:18420"/>
    </ligand>
</feature>
<feature type="domain" description="PEP-utilising enzyme C-terminal" evidence="22">
    <location>
        <begin position="273"/>
        <end position="561"/>
    </location>
</feature>
<evidence type="ECO:0000313" key="25">
    <source>
        <dbReference type="Proteomes" id="UP000006810"/>
    </source>
</evidence>
<evidence type="ECO:0000256" key="15">
    <source>
        <dbReference type="ARBA" id="ARBA00022842"/>
    </source>
</evidence>
<keyword evidence="12 17" id="KW-0598">Phosphotransferase system</keyword>
<comment type="catalytic activity">
    <reaction evidence="1 17">
        <text>L-histidyl-[protein] + phosphoenolpyruvate = N(pros)-phospho-L-histidyl-[protein] + pyruvate</text>
        <dbReference type="Rhea" id="RHEA:23880"/>
        <dbReference type="Rhea" id="RHEA-COMP:9745"/>
        <dbReference type="Rhea" id="RHEA-COMP:9746"/>
        <dbReference type="ChEBI" id="CHEBI:15361"/>
        <dbReference type="ChEBI" id="CHEBI:29979"/>
        <dbReference type="ChEBI" id="CHEBI:58702"/>
        <dbReference type="ChEBI" id="CHEBI:64837"/>
        <dbReference type="EC" id="2.7.3.9"/>
    </reaction>
</comment>
<dbReference type="PROSITE" id="PS00742">
    <property type="entry name" value="PEP_ENZYMES_2"/>
    <property type="match status" value="1"/>
</dbReference>
<evidence type="ECO:0000259" key="21">
    <source>
        <dbReference type="Pfam" id="PF00391"/>
    </source>
</evidence>
<feature type="active site" description="Tele-phosphohistidine intermediate" evidence="18">
    <location>
        <position position="208"/>
    </location>
</feature>
<dbReference type="InterPro" id="IPR036637">
    <property type="entry name" value="Phosphohistidine_dom_sf"/>
</dbReference>
<evidence type="ECO:0000259" key="22">
    <source>
        <dbReference type="Pfam" id="PF02896"/>
    </source>
</evidence>
<dbReference type="PROSITE" id="PS00370">
    <property type="entry name" value="PEP_ENZYMES_PHOS_SITE"/>
    <property type="match status" value="1"/>
</dbReference>
<dbReference type="eggNOG" id="COG1080">
    <property type="taxonomic scope" value="Bacteria"/>
</dbReference>
<dbReference type="InterPro" id="IPR036618">
    <property type="entry name" value="PtsI_HPr-bd_sf"/>
</dbReference>
<evidence type="ECO:0000259" key="23">
    <source>
        <dbReference type="Pfam" id="PF05524"/>
    </source>
</evidence>
<dbReference type="Proteomes" id="UP000006810">
    <property type="component" value="Chromosome"/>
</dbReference>
<feature type="binding site" evidence="20">
    <location>
        <position position="476"/>
    </location>
    <ligand>
        <name>Mg(2+)</name>
        <dbReference type="ChEBI" id="CHEBI:18420"/>
    </ligand>
</feature>
<keyword evidence="15 17" id="KW-0460">Magnesium</keyword>
<feature type="binding site" evidence="19">
    <location>
        <begin position="475"/>
        <end position="476"/>
    </location>
    <ligand>
        <name>phosphoenolpyruvate</name>
        <dbReference type="ChEBI" id="CHEBI:58702"/>
    </ligand>
</feature>
<dbReference type="Gene3D" id="1.10.274.10">
    <property type="entry name" value="PtsI, HPr-binding domain"/>
    <property type="match status" value="1"/>
</dbReference>
<dbReference type="Pfam" id="PF05524">
    <property type="entry name" value="PEP-utilisers_N"/>
    <property type="match status" value="1"/>
</dbReference>
<evidence type="ECO:0000256" key="14">
    <source>
        <dbReference type="ARBA" id="ARBA00022777"/>
    </source>
</evidence>
<dbReference type="GO" id="GO:0016301">
    <property type="term" value="F:kinase activity"/>
    <property type="evidence" value="ECO:0007669"/>
    <property type="project" value="UniProtKB-KW"/>
</dbReference>
<accession>C4XEY8</accession>
<evidence type="ECO:0000256" key="13">
    <source>
        <dbReference type="ARBA" id="ARBA00022723"/>
    </source>
</evidence>
<dbReference type="PANTHER" id="PTHR46244:SF3">
    <property type="entry name" value="PHOSPHOENOLPYRUVATE-PROTEIN PHOSPHOTRANSFERASE"/>
    <property type="match status" value="1"/>
</dbReference>
<dbReference type="EMBL" id="AP009608">
    <property type="protein sequence ID" value="BAH69710.1"/>
    <property type="molecule type" value="Genomic_DNA"/>
</dbReference>
<comment type="subcellular location">
    <subcellularLocation>
        <location evidence="4 17">Cytoplasm</location>
    </subcellularLocation>
</comment>
<dbReference type="InterPro" id="IPR015813">
    <property type="entry name" value="Pyrv/PenolPyrv_kinase-like_dom"/>
</dbReference>
<dbReference type="PIRSF" id="PIRSF000732">
    <property type="entry name" value="PTS_enzyme_I"/>
    <property type="match status" value="1"/>
</dbReference>
<reference evidence="24 25" key="1">
    <citation type="journal article" date="2009" name="Curr. Microbiol.">
        <title>Molecular cloning and expression of a novel cholinephosphotransferase involved in glycoglycerophospholipid biosynthesis of Mycoplasma fermentans.</title>
        <authorList>
            <person name="Ishida N."/>
            <person name="Irikura D."/>
            <person name="Matsuda K."/>
            <person name="Sato S."/>
            <person name="Asano K."/>
        </authorList>
    </citation>
    <scope>NUCLEOTIDE SEQUENCE [LARGE SCALE GENOMIC DNA]</scope>
    <source>
        <strain evidence="25">ATCC 19989 / NBRC 14854 / NCTC 10117 / PG18</strain>
    </source>
</reference>
<comment type="similarity">
    <text evidence="5 17">Belongs to the PEP-utilizing enzyme family.</text>
</comment>
<evidence type="ECO:0000256" key="9">
    <source>
        <dbReference type="ARBA" id="ARBA00022490"/>
    </source>
</evidence>